<evidence type="ECO:0000313" key="4">
    <source>
        <dbReference type="Proteomes" id="UP000199387"/>
    </source>
</evidence>
<keyword evidence="2" id="KW-0456">Lyase</keyword>
<dbReference type="STRING" id="1236220.SAMN04488112_12320"/>
<organism evidence="3 4">
    <name type="scientific">Melghirimyces thermohalophilus</name>
    <dbReference type="NCBI Taxonomy" id="1236220"/>
    <lineage>
        <taxon>Bacteria</taxon>
        <taxon>Bacillati</taxon>
        <taxon>Bacillota</taxon>
        <taxon>Bacilli</taxon>
        <taxon>Bacillales</taxon>
        <taxon>Thermoactinomycetaceae</taxon>
        <taxon>Melghirimyces</taxon>
    </lineage>
</organism>
<name>A0A1G6QPY4_9BACL</name>
<dbReference type="PANTHER" id="PTHR11941:SF54">
    <property type="entry name" value="ENOYL-COA HYDRATASE, MITOCHONDRIAL"/>
    <property type="match status" value="1"/>
</dbReference>
<dbReference type="InterPro" id="IPR001753">
    <property type="entry name" value="Enoyl-CoA_hydra/iso"/>
</dbReference>
<evidence type="ECO:0000256" key="2">
    <source>
        <dbReference type="ARBA" id="ARBA00023239"/>
    </source>
</evidence>
<comment type="similarity">
    <text evidence="1">Belongs to the enoyl-CoA hydratase/isomerase family.</text>
</comment>
<dbReference type="Gene3D" id="1.10.12.10">
    <property type="entry name" value="Lyase 2-enoyl-coa Hydratase, Chain A, domain 2"/>
    <property type="match status" value="1"/>
</dbReference>
<dbReference type="InterPro" id="IPR014748">
    <property type="entry name" value="Enoyl-CoA_hydra_C"/>
</dbReference>
<dbReference type="AlphaFoldDB" id="A0A1G6QPY4"/>
<dbReference type="FunFam" id="3.90.226.10:FF:000009">
    <property type="entry name" value="Carnitinyl-CoA dehydratase"/>
    <property type="match status" value="1"/>
</dbReference>
<evidence type="ECO:0000256" key="1">
    <source>
        <dbReference type="ARBA" id="ARBA00005254"/>
    </source>
</evidence>
<dbReference type="Gene3D" id="3.90.226.10">
    <property type="entry name" value="2-enoyl-CoA Hydratase, Chain A, domain 1"/>
    <property type="match status" value="1"/>
</dbReference>
<dbReference type="GO" id="GO:0016836">
    <property type="term" value="F:hydro-lyase activity"/>
    <property type="evidence" value="ECO:0007669"/>
    <property type="project" value="UniProtKB-ARBA"/>
</dbReference>
<dbReference type="CDD" id="cd06558">
    <property type="entry name" value="crotonase-like"/>
    <property type="match status" value="1"/>
</dbReference>
<accession>A0A1G6QPY4</accession>
<proteinExistence type="inferred from homology"/>
<dbReference type="PANTHER" id="PTHR11941">
    <property type="entry name" value="ENOYL-COA HYDRATASE-RELATED"/>
    <property type="match status" value="1"/>
</dbReference>
<dbReference type="GO" id="GO:0006635">
    <property type="term" value="P:fatty acid beta-oxidation"/>
    <property type="evidence" value="ECO:0007669"/>
    <property type="project" value="TreeGrafter"/>
</dbReference>
<dbReference type="EMBL" id="FMZA01000023">
    <property type="protein sequence ID" value="SDC94399.1"/>
    <property type="molecule type" value="Genomic_DNA"/>
</dbReference>
<dbReference type="RefSeq" id="WP_091572707.1">
    <property type="nucleotide sequence ID" value="NZ_FMZA01000023.1"/>
</dbReference>
<gene>
    <name evidence="3" type="ORF">SAMN04488112_12320</name>
</gene>
<dbReference type="OrthoDB" id="9775794at2"/>
<evidence type="ECO:0000313" key="3">
    <source>
        <dbReference type="EMBL" id="SDC94399.1"/>
    </source>
</evidence>
<dbReference type="Pfam" id="PF00378">
    <property type="entry name" value="ECH_1"/>
    <property type="match status" value="1"/>
</dbReference>
<dbReference type="InterPro" id="IPR029045">
    <property type="entry name" value="ClpP/crotonase-like_dom_sf"/>
</dbReference>
<sequence length="262" mass="28595">MEWNNIHLEKYDEGWAILTIQRPKVLNALNAETLAELEQALDRVESSPEIRALVVTGAGEKAFVAGADIKELRAIEETDRAEELSGRGQQLFNRIEELSIPVVMAVNGFALGGGFELALSGDILLASDKARFGLPEVNLGILPGYGGTQRLARVVGNSTAKYYALTGEMIPADEAFRLGIVQKVISPDQLLKEAKQLAQKLSKQAPVAMKYIKKAINQGAEADLKTGLQLESSFFGILFNTDDRLEGMDAFLEKRKANFSGK</sequence>
<reference evidence="3 4" key="1">
    <citation type="submission" date="2016-10" db="EMBL/GenBank/DDBJ databases">
        <authorList>
            <person name="de Groot N.N."/>
        </authorList>
    </citation>
    <scope>NUCLEOTIDE SEQUENCE [LARGE SCALE GENOMIC DNA]</scope>
    <source>
        <strain evidence="3 4">DSM 45514</strain>
    </source>
</reference>
<keyword evidence="4" id="KW-1185">Reference proteome</keyword>
<dbReference type="SUPFAM" id="SSF52096">
    <property type="entry name" value="ClpP/crotonase"/>
    <property type="match status" value="1"/>
</dbReference>
<dbReference type="Proteomes" id="UP000199387">
    <property type="component" value="Unassembled WGS sequence"/>
</dbReference>
<protein>
    <submittedName>
        <fullName evidence="3">Enoyl-CoA hydratase</fullName>
    </submittedName>
</protein>
<dbReference type="FunFam" id="1.10.12.10:FF:000001">
    <property type="entry name" value="Probable enoyl-CoA hydratase, mitochondrial"/>
    <property type="match status" value="1"/>
</dbReference>